<keyword evidence="1" id="KW-1133">Transmembrane helix</keyword>
<dbReference type="OrthoDB" id="538755at2759"/>
<name>A0A2K3DJI9_CHLRE</name>
<dbReference type="AlphaFoldDB" id="A0A2K3DJI9"/>
<reference evidence="2 3" key="1">
    <citation type="journal article" date="2007" name="Science">
        <title>The Chlamydomonas genome reveals the evolution of key animal and plant functions.</title>
        <authorList>
            <person name="Merchant S.S."/>
            <person name="Prochnik S.E."/>
            <person name="Vallon O."/>
            <person name="Harris E.H."/>
            <person name="Karpowicz S.J."/>
            <person name="Witman G.B."/>
            <person name="Terry A."/>
            <person name="Salamov A."/>
            <person name="Fritz-Laylin L.K."/>
            <person name="Marechal-Drouard L."/>
            <person name="Marshall W.F."/>
            <person name="Qu L.H."/>
            <person name="Nelson D.R."/>
            <person name="Sanderfoot A.A."/>
            <person name="Spalding M.H."/>
            <person name="Kapitonov V.V."/>
            <person name="Ren Q."/>
            <person name="Ferris P."/>
            <person name="Lindquist E."/>
            <person name="Shapiro H."/>
            <person name="Lucas S.M."/>
            <person name="Grimwood J."/>
            <person name="Schmutz J."/>
            <person name="Cardol P."/>
            <person name="Cerutti H."/>
            <person name="Chanfreau G."/>
            <person name="Chen C.L."/>
            <person name="Cognat V."/>
            <person name="Croft M.T."/>
            <person name="Dent R."/>
            <person name="Dutcher S."/>
            <person name="Fernandez E."/>
            <person name="Fukuzawa H."/>
            <person name="Gonzalez-Ballester D."/>
            <person name="Gonzalez-Halphen D."/>
            <person name="Hallmann A."/>
            <person name="Hanikenne M."/>
            <person name="Hippler M."/>
            <person name="Inwood W."/>
            <person name="Jabbari K."/>
            <person name="Kalanon M."/>
            <person name="Kuras R."/>
            <person name="Lefebvre P.A."/>
            <person name="Lemaire S.D."/>
            <person name="Lobanov A.V."/>
            <person name="Lohr M."/>
            <person name="Manuell A."/>
            <person name="Meier I."/>
            <person name="Mets L."/>
            <person name="Mittag M."/>
            <person name="Mittelmeier T."/>
            <person name="Moroney J.V."/>
            <person name="Moseley J."/>
            <person name="Napoli C."/>
            <person name="Nedelcu A.M."/>
            <person name="Niyogi K."/>
            <person name="Novoselov S.V."/>
            <person name="Paulsen I.T."/>
            <person name="Pazour G."/>
            <person name="Purton S."/>
            <person name="Ral J.P."/>
            <person name="Riano-Pachon D.M."/>
            <person name="Riekhof W."/>
            <person name="Rymarquis L."/>
            <person name="Schroda M."/>
            <person name="Stern D."/>
            <person name="Umen J."/>
            <person name="Willows R."/>
            <person name="Wilson N."/>
            <person name="Zimmer S.L."/>
            <person name="Allmer J."/>
            <person name="Balk J."/>
            <person name="Bisova K."/>
            <person name="Chen C.J."/>
            <person name="Elias M."/>
            <person name="Gendler K."/>
            <person name="Hauser C."/>
            <person name="Lamb M.R."/>
            <person name="Ledford H."/>
            <person name="Long J.C."/>
            <person name="Minagawa J."/>
            <person name="Page M.D."/>
            <person name="Pan J."/>
            <person name="Pootakham W."/>
            <person name="Roje S."/>
            <person name="Rose A."/>
            <person name="Stahlberg E."/>
            <person name="Terauchi A.M."/>
            <person name="Yang P."/>
            <person name="Ball S."/>
            <person name="Bowler C."/>
            <person name="Dieckmann C.L."/>
            <person name="Gladyshev V.N."/>
            <person name="Green P."/>
            <person name="Jorgensen R."/>
            <person name="Mayfield S."/>
            <person name="Mueller-Roeber B."/>
            <person name="Rajamani S."/>
            <person name="Sayre R.T."/>
            <person name="Brokstein P."/>
            <person name="Dubchak I."/>
            <person name="Goodstein D."/>
            <person name="Hornick L."/>
            <person name="Huang Y.W."/>
            <person name="Jhaveri J."/>
            <person name="Luo Y."/>
            <person name="Martinez D."/>
            <person name="Ngau W.C."/>
            <person name="Otillar B."/>
            <person name="Poliakov A."/>
            <person name="Porter A."/>
            <person name="Szajkowski L."/>
            <person name="Werner G."/>
            <person name="Zhou K."/>
            <person name="Grigoriev I.V."/>
            <person name="Rokhsar D.S."/>
            <person name="Grossman A.R."/>
        </authorList>
    </citation>
    <scope>NUCLEOTIDE SEQUENCE [LARGE SCALE GENOMIC DNA]</scope>
    <source>
        <strain evidence="3">CC-503</strain>
    </source>
</reference>
<dbReference type="Gramene" id="PNW80699">
    <property type="protein sequence ID" value="PNW80699"/>
    <property type="gene ID" value="CHLRE_07g326250v5"/>
</dbReference>
<gene>
    <name evidence="2" type="ORF">CHLRE_07g326250v5</name>
</gene>
<keyword evidence="3" id="KW-1185">Reference proteome</keyword>
<dbReference type="Proteomes" id="UP000006906">
    <property type="component" value="Chromosome 7"/>
</dbReference>
<protein>
    <submittedName>
        <fullName evidence="2">Uncharacterized protein</fullName>
    </submittedName>
</protein>
<accession>A0A2K3DJI9</accession>
<feature type="transmembrane region" description="Helical" evidence="1">
    <location>
        <begin position="139"/>
        <end position="164"/>
    </location>
</feature>
<evidence type="ECO:0000256" key="1">
    <source>
        <dbReference type="SAM" id="Phobius"/>
    </source>
</evidence>
<keyword evidence="1" id="KW-0472">Membrane</keyword>
<dbReference type="ExpressionAtlas" id="A0A2K3DJI9">
    <property type="expression patterns" value="baseline and differential"/>
</dbReference>
<keyword evidence="1" id="KW-0812">Transmembrane</keyword>
<dbReference type="RefSeq" id="XP_001690480.2">
    <property type="nucleotide sequence ID" value="XM_001690428.2"/>
</dbReference>
<dbReference type="PaxDb" id="3055-EDP05739"/>
<evidence type="ECO:0000313" key="2">
    <source>
        <dbReference type="EMBL" id="PNW80699.1"/>
    </source>
</evidence>
<feature type="transmembrane region" description="Helical" evidence="1">
    <location>
        <begin position="176"/>
        <end position="196"/>
    </location>
</feature>
<organism evidence="2 3">
    <name type="scientific">Chlamydomonas reinhardtii</name>
    <name type="common">Chlamydomonas smithii</name>
    <dbReference type="NCBI Taxonomy" id="3055"/>
    <lineage>
        <taxon>Eukaryota</taxon>
        <taxon>Viridiplantae</taxon>
        <taxon>Chlorophyta</taxon>
        <taxon>core chlorophytes</taxon>
        <taxon>Chlorophyceae</taxon>
        <taxon>CS clade</taxon>
        <taxon>Chlamydomonadales</taxon>
        <taxon>Chlamydomonadaceae</taxon>
        <taxon>Chlamydomonas</taxon>
    </lineage>
</organism>
<dbReference type="KEGG" id="cre:CHLRE_07g326250v5"/>
<dbReference type="InParanoid" id="A0A2K3DJI9"/>
<feature type="transmembrane region" description="Helical" evidence="1">
    <location>
        <begin position="20"/>
        <end position="38"/>
    </location>
</feature>
<dbReference type="GeneID" id="5716252"/>
<evidence type="ECO:0000313" key="3">
    <source>
        <dbReference type="Proteomes" id="UP000006906"/>
    </source>
</evidence>
<dbReference type="EMBL" id="CM008968">
    <property type="protein sequence ID" value="PNW80699.1"/>
    <property type="molecule type" value="Genomic_DNA"/>
</dbReference>
<proteinExistence type="predicted"/>
<sequence>MAFPFGRRRKHVPVTWQQRAAAVVLTILTVIQTPLFSYKITYSDDSVRTRTWSLPEIVAVGLLRTNAESYAWYARAALMPGIFTRTALLQLDACVIQPSDACNWSALKDFDAMWALADYSDQVPVFVEQLGEYRQYMQAFAAMATVFSFSSIFKDGIMGLFLGYGGVMFLASRSGCDVNGGTVMCVVAVLTAYVMFSKAGEEEPAEAAPAAATAAVGAGSAVPLITPAKEVKKTK</sequence>